<evidence type="ECO:0000256" key="7">
    <source>
        <dbReference type="ARBA" id="ARBA00071505"/>
    </source>
</evidence>
<evidence type="ECO:0000313" key="10">
    <source>
        <dbReference type="EMBL" id="KPI94595.1"/>
    </source>
</evidence>
<keyword evidence="3" id="KW-0326">Glycosidase</keyword>
<dbReference type="GO" id="GO:0047402">
    <property type="term" value="F:protein-glucosylgalactosylhydroxylysine glucosidase activity"/>
    <property type="evidence" value="ECO:0007669"/>
    <property type="project" value="UniProtKB-EC"/>
</dbReference>
<comment type="catalytic activity">
    <reaction evidence="4">
        <text>(5R)-5-O-[alpha-D-glucosyl-(1-&gt;2)-beta-D-galactosyl]-5-hydroxy-L-lysyl-[collagen] + H2O = (5R)-5-O-(beta-D-galactosyl)-5-hydroxy-L-lysyl-[collagen] + D-glucose</text>
        <dbReference type="Rhea" id="RHEA:11068"/>
        <dbReference type="Rhea" id="RHEA-COMP:12753"/>
        <dbReference type="Rhea" id="RHEA-COMP:12754"/>
        <dbReference type="ChEBI" id="CHEBI:4167"/>
        <dbReference type="ChEBI" id="CHEBI:15377"/>
        <dbReference type="ChEBI" id="CHEBI:133443"/>
        <dbReference type="ChEBI" id="CHEBI:133452"/>
        <dbReference type="EC" id="3.2.1.107"/>
    </reaction>
</comment>
<evidence type="ECO:0000259" key="9">
    <source>
        <dbReference type="Pfam" id="PF03632"/>
    </source>
</evidence>
<dbReference type="GO" id="GO:0005975">
    <property type="term" value="P:carbohydrate metabolic process"/>
    <property type="evidence" value="ECO:0007669"/>
    <property type="project" value="InterPro"/>
</dbReference>
<evidence type="ECO:0000256" key="4">
    <source>
        <dbReference type="ARBA" id="ARBA00051415"/>
    </source>
</evidence>
<dbReference type="FunFam" id="1.50.10.10:FF:000023">
    <property type="entry name" value="Protein-glucosylgalactosylhydroxylysine glucosidase"/>
    <property type="match status" value="1"/>
</dbReference>
<dbReference type="EMBL" id="KQ459598">
    <property type="protein sequence ID" value="KPI94595.1"/>
    <property type="molecule type" value="Genomic_DNA"/>
</dbReference>
<dbReference type="PANTHER" id="PTHR11051:SF8">
    <property type="entry name" value="PROTEIN-GLUCOSYLGALACTOSYLHYDROXYLYSINE GLUCOSIDASE"/>
    <property type="match status" value="1"/>
</dbReference>
<keyword evidence="2" id="KW-0378">Hydrolase</keyword>
<dbReference type="Pfam" id="PF03632">
    <property type="entry name" value="Glyco_hydro_65m"/>
    <property type="match status" value="1"/>
</dbReference>
<evidence type="ECO:0000256" key="5">
    <source>
        <dbReference type="ARBA" id="ARBA00053339"/>
    </source>
</evidence>
<protein>
    <recommendedName>
        <fullName evidence="7">Protein-glucosylgalactosylhydroxylysine glucosidase</fullName>
        <ecNumber evidence="6">3.2.1.107</ecNumber>
    </recommendedName>
    <alternativeName>
        <fullName evidence="8">Acid trehalase-like protein 1</fullName>
    </alternativeName>
</protein>
<comment type="function">
    <text evidence="5">Catalyzes the hydrolysis of glucose from the disaccharide unit linked to hydroxylysine residues of collagen and collagen-like proteins.</text>
</comment>
<keyword evidence="11" id="KW-1185">Reference proteome</keyword>
<dbReference type="PANTHER" id="PTHR11051">
    <property type="entry name" value="GLYCOSYL HYDROLASE-RELATED"/>
    <property type="match status" value="1"/>
</dbReference>
<accession>A0A194PTY3</accession>
<feature type="domain" description="Glycoside hydrolase family 65 central catalytic" evidence="9">
    <location>
        <begin position="340"/>
        <end position="552"/>
    </location>
</feature>
<dbReference type="AlphaFoldDB" id="A0A194PTY3"/>
<dbReference type="Gene3D" id="1.50.10.10">
    <property type="match status" value="1"/>
</dbReference>
<dbReference type="STRING" id="66420.A0A194PTY3"/>
<organism evidence="10 11">
    <name type="scientific">Papilio xuthus</name>
    <name type="common">Asian swallowtail butterfly</name>
    <dbReference type="NCBI Taxonomy" id="66420"/>
    <lineage>
        <taxon>Eukaryota</taxon>
        <taxon>Metazoa</taxon>
        <taxon>Ecdysozoa</taxon>
        <taxon>Arthropoda</taxon>
        <taxon>Hexapoda</taxon>
        <taxon>Insecta</taxon>
        <taxon>Pterygota</taxon>
        <taxon>Neoptera</taxon>
        <taxon>Endopterygota</taxon>
        <taxon>Lepidoptera</taxon>
        <taxon>Glossata</taxon>
        <taxon>Ditrysia</taxon>
        <taxon>Papilionoidea</taxon>
        <taxon>Papilionidae</taxon>
        <taxon>Papilioninae</taxon>
        <taxon>Papilio</taxon>
    </lineage>
</organism>
<evidence type="ECO:0000256" key="1">
    <source>
        <dbReference type="ARBA" id="ARBA00006768"/>
    </source>
</evidence>
<dbReference type="Gene3D" id="2.60.420.10">
    <property type="entry name" value="Maltose phosphorylase, domain 3"/>
    <property type="match status" value="1"/>
</dbReference>
<dbReference type="EC" id="3.2.1.107" evidence="6"/>
<dbReference type="InterPro" id="IPR005195">
    <property type="entry name" value="Glyco_hydro_65_M"/>
</dbReference>
<dbReference type="Proteomes" id="UP000053268">
    <property type="component" value="Unassembled WGS sequence"/>
</dbReference>
<dbReference type="InterPro" id="IPR008928">
    <property type="entry name" value="6-hairpin_glycosidase_sf"/>
</dbReference>
<name>A0A194PTY3_PAPXU</name>
<evidence type="ECO:0000256" key="3">
    <source>
        <dbReference type="ARBA" id="ARBA00023295"/>
    </source>
</evidence>
<evidence type="ECO:0000313" key="11">
    <source>
        <dbReference type="Proteomes" id="UP000053268"/>
    </source>
</evidence>
<sequence>MWHFLARNKQVAVMLGVLAAAALVVVLLATKGASLAVVENLSTETDDVSKDPHVFSTYSLPSDDRFMPSIGNGHLATNIFSDTVYMNGLYNGFKGESHRARIPSWANIRLNSTLTQNPYSPMYNLDTKHGVFTVTVDRERSVVTQRIYAHRFYTRAIVNQIQVASKHRPDPNFLHPEIWIAIKLMPGPTSVDIAFEDPIPEIIDGRTVWSVCGQTKVSEDPTYQPLPVDVCAYWTSVPDHLVVPQHGTRVFTFAMTVDKNKTVARDELITVLQTDGEELFDKHVEQWQRLYQQAGVHVEGNLQLAKIVNGIWYYFLSSLPAEESHQPLDRFFGLSPTGLARGGTFDDYEGHNFWDTETWMYPSILLLYPQYAHSLLQYRLETAYVAANLARSTGHKGYRFPWESAYTGTEVTQPCCPEVAEFEQHVSGCISFAARQYLATTRDEDWLKQGGCSLVTNIADFWASRAVINYTSGFYNIENVMGPDEDHSNVTNSAFTNVVAGYSLYLAQYVACLCKDYYMSREPEHYADIAWSLALPYDADLDYHPQYTGYTRGDGIKQADVVLLGFPLQYPMNESTRTNDLSYYESVTRSSGPAMTWSMHAVGHLRIGDSHRAEKMFNKSYNAYVWSELRRPDVGAVNFHTGMGGFMQALMFGYAGVSVYLDRLEINRPQLPPQTTRLKIRGAVNFHTGMGGFMQALMFGYAGVSVYLDRLEINRPHLPPQTTRLKIRGLKYLGANLTLDIDKDDVGLTVTSIDDNWPLLINNGKYNVTLVPGLTVTLSGDGPFTIHSRQWKDCKVPADVIGQSYLRPIGT</sequence>
<dbReference type="SUPFAM" id="SSF48208">
    <property type="entry name" value="Six-hairpin glycosidases"/>
    <property type="match status" value="2"/>
</dbReference>
<comment type="similarity">
    <text evidence="1">Belongs to the glycosyl hydrolase 65 family.</text>
</comment>
<reference evidence="10 11" key="1">
    <citation type="journal article" date="2015" name="Nat. Commun.">
        <title>Outbred genome sequencing and CRISPR/Cas9 gene editing in butterflies.</title>
        <authorList>
            <person name="Li X."/>
            <person name="Fan D."/>
            <person name="Zhang W."/>
            <person name="Liu G."/>
            <person name="Zhang L."/>
            <person name="Zhao L."/>
            <person name="Fang X."/>
            <person name="Chen L."/>
            <person name="Dong Y."/>
            <person name="Chen Y."/>
            <person name="Ding Y."/>
            <person name="Zhao R."/>
            <person name="Feng M."/>
            <person name="Zhu Y."/>
            <person name="Feng Y."/>
            <person name="Jiang X."/>
            <person name="Zhu D."/>
            <person name="Xiang H."/>
            <person name="Feng X."/>
            <person name="Li S."/>
            <person name="Wang J."/>
            <person name="Zhang G."/>
            <person name="Kronforst M.R."/>
            <person name="Wang W."/>
        </authorList>
    </citation>
    <scope>NUCLEOTIDE SEQUENCE [LARGE SCALE GENOMIC DNA]</scope>
    <source>
        <strain evidence="10">Ya'a_city_454_Px</strain>
        <tissue evidence="10">Whole body</tissue>
    </source>
</reference>
<evidence type="ECO:0000256" key="8">
    <source>
        <dbReference type="ARBA" id="ARBA00079982"/>
    </source>
</evidence>
<evidence type="ECO:0000256" key="2">
    <source>
        <dbReference type="ARBA" id="ARBA00022801"/>
    </source>
</evidence>
<gene>
    <name evidence="10" type="ORF">RR46_05847</name>
</gene>
<proteinExistence type="inferred from homology"/>
<dbReference type="InterPro" id="IPR012341">
    <property type="entry name" value="6hp_glycosidase-like_sf"/>
</dbReference>
<evidence type="ECO:0000256" key="6">
    <source>
        <dbReference type="ARBA" id="ARBA00066430"/>
    </source>
</evidence>